<dbReference type="InterPro" id="IPR006101">
    <property type="entry name" value="Glyco_hydro_2"/>
</dbReference>
<comment type="similarity">
    <text evidence="4 12">Belongs to the glycosyl hydrolase 2 family.</text>
</comment>
<dbReference type="PANTHER" id="PTHR46323">
    <property type="entry name" value="BETA-GALACTOSIDASE"/>
    <property type="match status" value="1"/>
</dbReference>
<proteinExistence type="inferred from homology"/>
<evidence type="ECO:0000256" key="13">
    <source>
        <dbReference type="SAM" id="SignalP"/>
    </source>
</evidence>
<feature type="domain" description="Beta galactosidase small chain/" evidence="14">
    <location>
        <begin position="761"/>
        <end position="1038"/>
    </location>
</feature>
<dbReference type="InterPro" id="IPR011013">
    <property type="entry name" value="Gal_mutarotase_sf_dom"/>
</dbReference>
<dbReference type="PANTHER" id="PTHR46323:SF2">
    <property type="entry name" value="BETA-GALACTOSIDASE"/>
    <property type="match status" value="1"/>
</dbReference>
<dbReference type="Pfam" id="PF02929">
    <property type="entry name" value="Bgal_small_N"/>
    <property type="match status" value="1"/>
</dbReference>
<dbReference type="PRINTS" id="PR00132">
    <property type="entry name" value="GLHYDRLASE2"/>
</dbReference>
<evidence type="ECO:0000256" key="2">
    <source>
        <dbReference type="ARBA" id="ARBA00001913"/>
    </source>
</evidence>
<dbReference type="SUPFAM" id="SSF49303">
    <property type="entry name" value="beta-Galactosidase/glucuronidase domain"/>
    <property type="match status" value="2"/>
</dbReference>
<evidence type="ECO:0000256" key="6">
    <source>
        <dbReference type="ARBA" id="ARBA00012756"/>
    </source>
</evidence>
<evidence type="ECO:0000313" key="15">
    <source>
        <dbReference type="EMBL" id="RGR99774.1"/>
    </source>
</evidence>
<evidence type="ECO:0000313" key="16">
    <source>
        <dbReference type="Proteomes" id="UP000285864"/>
    </source>
</evidence>
<dbReference type="InterPro" id="IPR004199">
    <property type="entry name" value="B-gal_small/dom_5"/>
</dbReference>
<organism evidence="15 16">
    <name type="scientific">Phocaeicola coprocola</name>
    <dbReference type="NCBI Taxonomy" id="310298"/>
    <lineage>
        <taxon>Bacteria</taxon>
        <taxon>Pseudomonadati</taxon>
        <taxon>Bacteroidota</taxon>
        <taxon>Bacteroidia</taxon>
        <taxon>Bacteroidales</taxon>
        <taxon>Bacteroidaceae</taxon>
        <taxon>Phocaeicola</taxon>
    </lineage>
</organism>
<dbReference type="Gene3D" id="2.60.120.260">
    <property type="entry name" value="Galactose-binding domain-like"/>
    <property type="match status" value="1"/>
</dbReference>
<dbReference type="GO" id="GO:0009341">
    <property type="term" value="C:beta-galactosidase complex"/>
    <property type="evidence" value="ECO:0007669"/>
    <property type="project" value="InterPro"/>
</dbReference>
<evidence type="ECO:0000256" key="9">
    <source>
        <dbReference type="ARBA" id="ARBA00022837"/>
    </source>
</evidence>
<dbReference type="InterPro" id="IPR013783">
    <property type="entry name" value="Ig-like_fold"/>
</dbReference>
<dbReference type="InterPro" id="IPR017853">
    <property type="entry name" value="GH"/>
</dbReference>
<dbReference type="EMBL" id="QRUU01000004">
    <property type="protein sequence ID" value="RGR99774.1"/>
    <property type="molecule type" value="Genomic_DNA"/>
</dbReference>
<comment type="caution">
    <text evidence="15">The sequence shown here is derived from an EMBL/GenBank/DDBJ whole genome shotgun (WGS) entry which is preliminary data.</text>
</comment>
<dbReference type="Pfam" id="PF16353">
    <property type="entry name" value="LacZ_4"/>
    <property type="match status" value="1"/>
</dbReference>
<dbReference type="SMART" id="SM01038">
    <property type="entry name" value="Bgal_small_N"/>
    <property type="match status" value="1"/>
</dbReference>
<evidence type="ECO:0000256" key="5">
    <source>
        <dbReference type="ARBA" id="ARBA00011245"/>
    </source>
</evidence>
<evidence type="ECO:0000256" key="4">
    <source>
        <dbReference type="ARBA" id="ARBA00007401"/>
    </source>
</evidence>
<keyword evidence="13" id="KW-0732">Signal</keyword>
<dbReference type="SUPFAM" id="SSF51445">
    <property type="entry name" value="(Trans)glycosidases"/>
    <property type="match status" value="1"/>
</dbReference>
<dbReference type="Pfam" id="PF02836">
    <property type="entry name" value="Glyco_hydro_2_C"/>
    <property type="match status" value="1"/>
</dbReference>
<dbReference type="Pfam" id="PF00703">
    <property type="entry name" value="Glyco_hydro_2"/>
    <property type="match status" value="1"/>
</dbReference>
<dbReference type="AlphaFoldDB" id="A0A412GY24"/>
<dbReference type="RefSeq" id="WP_118482927.1">
    <property type="nucleotide sequence ID" value="NZ_QRUU01000004.1"/>
</dbReference>
<dbReference type="InterPro" id="IPR008979">
    <property type="entry name" value="Galactose-bd-like_sf"/>
</dbReference>
<evidence type="ECO:0000256" key="10">
    <source>
        <dbReference type="ARBA" id="ARBA00023295"/>
    </source>
</evidence>
<reference evidence="15 16" key="1">
    <citation type="submission" date="2018-08" db="EMBL/GenBank/DDBJ databases">
        <title>A genome reference for cultivated species of the human gut microbiota.</title>
        <authorList>
            <person name="Zou Y."/>
            <person name="Xue W."/>
            <person name="Luo G."/>
        </authorList>
    </citation>
    <scope>NUCLEOTIDE SEQUENCE [LARGE SCALE GENOMIC DNA]</scope>
    <source>
        <strain evidence="15 16">AF24-2</strain>
    </source>
</reference>
<dbReference type="Pfam" id="PF02837">
    <property type="entry name" value="Glyco_hydro_2_N"/>
    <property type="match status" value="1"/>
</dbReference>
<evidence type="ECO:0000259" key="14">
    <source>
        <dbReference type="SMART" id="SM01038"/>
    </source>
</evidence>
<dbReference type="InterPro" id="IPR050347">
    <property type="entry name" value="Bact_Beta-galactosidase"/>
</dbReference>
<evidence type="ECO:0000256" key="7">
    <source>
        <dbReference type="ARBA" id="ARBA00013303"/>
    </source>
</evidence>
<dbReference type="Gene3D" id="3.20.20.80">
    <property type="entry name" value="Glycosidases"/>
    <property type="match status" value="1"/>
</dbReference>
<dbReference type="GO" id="GO:0004565">
    <property type="term" value="F:beta-galactosidase activity"/>
    <property type="evidence" value="ECO:0007669"/>
    <property type="project" value="UniProtKB-EC"/>
</dbReference>
<evidence type="ECO:0000256" key="8">
    <source>
        <dbReference type="ARBA" id="ARBA00022801"/>
    </source>
</evidence>
<evidence type="ECO:0000256" key="3">
    <source>
        <dbReference type="ARBA" id="ARBA00001959"/>
    </source>
</evidence>
<evidence type="ECO:0000256" key="12">
    <source>
        <dbReference type="RuleBase" id="RU361154"/>
    </source>
</evidence>
<dbReference type="InterPro" id="IPR006102">
    <property type="entry name" value="Ig-like_GH2"/>
</dbReference>
<evidence type="ECO:0000256" key="1">
    <source>
        <dbReference type="ARBA" id="ARBA00001412"/>
    </source>
</evidence>
<dbReference type="GO" id="GO:0005990">
    <property type="term" value="P:lactose catabolic process"/>
    <property type="evidence" value="ECO:0007669"/>
    <property type="project" value="TreeGrafter"/>
</dbReference>
<dbReference type="FunFam" id="3.20.20.80:FF:000018">
    <property type="entry name" value="Beta-galactosidase"/>
    <property type="match status" value="1"/>
</dbReference>
<gene>
    <name evidence="15" type="ORF">DWY20_01680</name>
</gene>
<dbReference type="InterPro" id="IPR032312">
    <property type="entry name" value="LacZ_4"/>
</dbReference>
<dbReference type="InterPro" id="IPR036156">
    <property type="entry name" value="Beta-gal/glucu_dom_sf"/>
</dbReference>
<name>A0A412GY24_9BACT</name>
<feature type="signal peptide" evidence="13">
    <location>
        <begin position="1"/>
        <end position="22"/>
    </location>
</feature>
<comment type="cofactor">
    <cofactor evidence="2">
        <name>Ca(2+)</name>
        <dbReference type="ChEBI" id="CHEBI:29108"/>
    </cofactor>
</comment>
<dbReference type="InterPro" id="IPR023230">
    <property type="entry name" value="Glyco_hydro_2_CS"/>
</dbReference>
<comment type="cofactor">
    <cofactor evidence="3">
        <name>Na(+)</name>
        <dbReference type="ChEBI" id="CHEBI:29101"/>
    </cofactor>
</comment>
<dbReference type="Proteomes" id="UP000285864">
    <property type="component" value="Unassembled WGS sequence"/>
</dbReference>
<dbReference type="SUPFAM" id="SSF74650">
    <property type="entry name" value="Galactose mutarotase-like"/>
    <property type="match status" value="1"/>
</dbReference>
<dbReference type="InterPro" id="IPR014718">
    <property type="entry name" value="GH-type_carb-bd"/>
</dbReference>
<dbReference type="Gene3D" id="2.60.40.10">
    <property type="entry name" value="Immunoglobulins"/>
    <property type="match status" value="2"/>
</dbReference>
<feature type="chain" id="PRO_5019252467" description="Beta-galactosidase" evidence="13">
    <location>
        <begin position="23"/>
        <end position="1055"/>
    </location>
</feature>
<dbReference type="PROSITE" id="PS00719">
    <property type="entry name" value="GLYCOSYL_HYDROL_F2_1"/>
    <property type="match status" value="1"/>
</dbReference>
<protein>
    <recommendedName>
        <fullName evidence="7 12">Beta-galactosidase</fullName>
        <ecNumber evidence="6 12">3.2.1.23</ecNumber>
    </recommendedName>
    <alternativeName>
        <fullName evidence="11 12">Lactase</fullName>
    </alternativeName>
</protein>
<dbReference type="InterPro" id="IPR006104">
    <property type="entry name" value="Glyco_hydro_2_N"/>
</dbReference>
<dbReference type="GO" id="GO:0030246">
    <property type="term" value="F:carbohydrate binding"/>
    <property type="evidence" value="ECO:0007669"/>
    <property type="project" value="InterPro"/>
</dbReference>
<comment type="subunit">
    <text evidence="5">Monomer.</text>
</comment>
<keyword evidence="8 12" id="KW-0378">Hydrolase</keyword>
<comment type="catalytic activity">
    <reaction evidence="1 12">
        <text>Hydrolysis of terminal non-reducing beta-D-galactose residues in beta-D-galactosides.</text>
        <dbReference type="EC" id="3.2.1.23"/>
    </reaction>
</comment>
<evidence type="ECO:0000256" key="11">
    <source>
        <dbReference type="ARBA" id="ARBA00032230"/>
    </source>
</evidence>
<keyword evidence="9" id="KW-0106">Calcium</keyword>
<keyword evidence="10 12" id="KW-0326">Glycosidase</keyword>
<dbReference type="EC" id="3.2.1.23" evidence="6 12"/>
<sequence>MKKHFFYLTYMFALAATLPANADNVPWQNPQINEINREAMHAHFIPFINEDAALAQQALPDLQRFEINSQTERRVSLNGTWKFLFSKNNDACPADFHKPGYSTRKWKNIEVPGSWELQGFDAPIYTDVSYPFPCNPPYVPADYNPVGAYVREFTVPEDWNGMDIFLDFEGVESAYYCWVNGELAGYSEDSRLPAHFNVTKLLKKGKNKLAVKVFRYSDGSYMEDQDYWKYSGIERDVYLYARPQSRVKDFKLTAELINQYKDGDFDVNITLNQPQQGQRVEFKLLDAKGNALYTQDKEIKNNTDTLLSGKKLLKDALAWTAETPNLYTLVVNTFDQQGKPMESFAHPFGFRTVEMKNGQQLINGVPVLFKGVNRHEHDPYKGRSIDVASMLTDIRLMKQFNINAVRNCHYPDHYQWYALCDKYGLYLVGEANIESHGMMSHKDGTLANYPEWEPAFMQRMSRMVMRDRNCTAIVTWSLGNESGYGKHFETIYDWTKKTDPTRPVQYEGGGYEAKSDIYCPMYPRIWSLRRHINQRDARPMIMCEYAHAMGNSVGNLQDYWDLIYKYDQLQGGFIWDWVDQTFAKKDEKGKNIWAYGGDMGYVGVHNDSNFCANGLIAADRSLHPHIYEVKKVYQYIHFRPVAFTANRINITNWHDFIDLSGYQLRWTIEADGKSIQQGVMDFPQIPARQSREIVLPMQTIAASEKEYFLKLEAITRQDAPMIPAGHIAAMEQWQLPVEQIAQNIEPIDGSLRSERTPESISLSGTNFRISFSTADGEMTALEYNGKNLIKEGLQANFWRGLTDNDVANGTPERCRIWKEAGKDAKLKDLKLNERSDKRQAIVTATYRMEKQDADLNINYIIRPDGAVKVTISFIPGQKQLPEMPRLGMRMILPADYEMMTWLGRGPHENYADRKNSAAIGVYTASVWEQYHPYVRAQETANKCDVRWVALRNQSGEGLLITGEEPLSISAWNFPLEDIGYRPFSVERHHGGSIEKQDLVWLNIDHMQMGVGGDNTWGAQVHPEYTITPHAWQYSFTIQPLDKEMDAASQAHKRFF</sequence>
<dbReference type="Gene3D" id="2.70.98.10">
    <property type="match status" value="1"/>
</dbReference>
<accession>A0A412GY24</accession>
<keyword evidence="16" id="KW-1185">Reference proteome</keyword>
<dbReference type="InterPro" id="IPR006103">
    <property type="entry name" value="Glyco_hydro_2_cat"/>
</dbReference>
<dbReference type="SUPFAM" id="SSF49785">
    <property type="entry name" value="Galactose-binding domain-like"/>
    <property type="match status" value="1"/>
</dbReference>